<dbReference type="Pfam" id="PF24312">
    <property type="entry name" value="Ig-like_POM152"/>
    <property type="match status" value="2"/>
</dbReference>
<dbReference type="InterPro" id="IPR054093">
    <property type="entry name" value="Androglobin_II"/>
</dbReference>
<keyword evidence="6" id="KW-1185">Reference proteome</keyword>
<feature type="compositionally biased region" description="Polar residues" evidence="2">
    <location>
        <begin position="847"/>
        <end position="864"/>
    </location>
</feature>
<evidence type="ECO:0000313" key="6">
    <source>
        <dbReference type="Proteomes" id="UP000317494"/>
    </source>
</evidence>
<dbReference type="PANTHER" id="PTHR28206">
    <property type="entry name" value="NUCLEOPORIN POM152"/>
    <property type="match status" value="1"/>
</dbReference>
<name>A0A507CW76_9FUNG</name>
<dbReference type="GO" id="GO:0017056">
    <property type="term" value="F:structural constituent of nuclear pore"/>
    <property type="evidence" value="ECO:0007669"/>
    <property type="project" value="InterPro"/>
</dbReference>
<dbReference type="GO" id="GO:0006606">
    <property type="term" value="P:protein import into nucleus"/>
    <property type="evidence" value="ECO:0007669"/>
    <property type="project" value="TreeGrafter"/>
</dbReference>
<feature type="compositionally biased region" description="Low complexity" evidence="2">
    <location>
        <begin position="819"/>
        <end position="831"/>
    </location>
</feature>
<feature type="domain" description="Calpain catalytic" evidence="4">
    <location>
        <begin position="203"/>
        <end position="266"/>
    </location>
</feature>
<evidence type="ECO:0000256" key="2">
    <source>
        <dbReference type="SAM" id="MobiDB-lite"/>
    </source>
</evidence>
<feature type="region of interest" description="Disordered" evidence="2">
    <location>
        <begin position="1"/>
        <end position="30"/>
    </location>
</feature>
<feature type="compositionally biased region" description="Polar residues" evidence="2">
    <location>
        <begin position="139"/>
        <end position="148"/>
    </location>
</feature>
<sequence>MKKSGSALPEVSVKASPRPASADILNPVGRKNVDLPPTSPLVVFPEFSDAEVAAEKWAAKHAFEDPEGAVLLPRSLAHLVEAYKRAIDLVPEGNPPIVARSASESASMFIAAELSEDTASLKSPTRPESANAAPPSTKHIGTNGSTTQGNTIIRSPFMQTNAHLLSSELMSTILLHLHFLFEQALNVKDDECPPPWDQIYPHSKDGSPMISVTGKYIVKLYFLGVWRKVIIDDKIPVDAEGRPLLISSSEKAELWPLLLSKALVKIASLSYKNVNQQYEHGDFDVLHTIRGYIPEKVIISERLSEEGWDYLASIIRGHGHIPSATSHRRSNAHLSSSATLSKAERSSSATGSVSQHDINVKSSKRPQPIVVFAYQDKSSDTPNVVRIVDVNDADEVIPSSGFSFFMRDYSTSGGQPLESLAHAEYQHDLVYETDEMYTDSQLVETGYRHLIFYHLQESYKPPKVLSNIITDATKVADTPRIPPIVFGQDPSRDTTLLLCMSTFGRVQSTGLPRVASITVDQYDWKHKPREKTLLRVATNSTTALYIRIPAGNNAIRLIIDCAMSYQLACYSQNDIVLDDESKYLTERLGVQVKDMDDAFGPQIANSWWLLYKQILMLPHPVFLSADLYLPEPLQSGAKLHIIDNDTGQEVAPPYELQPREYPVNQSGYTLIGECKTALARPPGKWKLRLIADPPLPVDIQTPWTKFITQDFEEILIPNRQNVLFRYVLKLKEVAAMRVSCQFSCTNATLPIRIHLYSNGAELTTVGGISSATILNFVVADDSNRYVVQGSVDALELVKQGRDVYSTVGDFRPMSRGGLTSVSKSAGSGKSSAAKKRTSSSHEDPNAATASVSGASVLPSSGTPATGENCDVWRLRIFATEPGSLLVSKDTEKEDRQKAVKDAWEAGQPGRATRAKEARDQYIRQLEGSNPSNGNRPTTAVAPHRIQSTAMRVAERERRYVEAIEAVDKVRSQRILDREQRADLKLHVLERVEAKAREVEKFKEEDMSRRDAYRDKRLKEVDEWRAGREAAAREQAELVRLQQEALAALEPKDEAPKVKKKKSCRLQTEMFDGDAVTWRRGMSGAFVCIQAFKVHQHLAGAEGVTWIWCLLDIIFFVALYWLRIPRLDFSLPVCIVIAISFLVINLSVGSQSALQNGLDHIMGSGRQGHLGVDDVSDENGTHIVGVHTVVVRPPTVAALNPNESAYCLSDTTATVSVPLLIRGSWNVEYMVEYEHQPYSSAQPPTYHNLSVASVDKGDEKQPQSSQHDQPVKKGAKVTRSQLYLSQPGRYRLMRVWEAKPGAGSVLGSTVPGWTDVVACPSAKWAVSEKTRRVDMCVDEKYRLQAELHGAPPFQLRYLQRIARMDSTMTVDVGLPEPTPDSNTDGREGDESYGVILGSNHQQVVINAPQTNIPSKITRSIEMKMDVTAPYFFRILSVTDRFGNIVFYEDASEAAVDVRRGMTVHASTSGDHQLVEVHPRPTVRFTDTDAFKLLRLPDGGPALSGAALPFVMDGSAPFTVTYRKDESAPLTMSDIRKSLSHLPVTGSGTYELLSVKDTFCNGLLLLPSQRSVVDVLPPRITIAAEAITERCVGEVGALVNLTFSGDPPFKLDYEEIQLDTGNRERHIHESHKPRSTLSLRPPVSGRWRYEWLAVSDAHYKDVQISGQHKPFSQVVHPRSSAHFAESNKEVRCIGDNVKVRVDLGGSGPWELTYAMSTGGSAVPSQKRIKVTSSPVYIQTQPFEYSGEFSIDLVEITDSNGCSWPLSVPQTTVQVLAQRPAVSFICPKAIQILEGQHALLPLSLSGRPPYRVKIHHVATGKVFESDRSPVSVRQAGTYEIESVSDAHCTGNVVSPRRCEVSVIPRPSLRFDESQCAHFEKGICYTNDVCESQFSNIHFDIKGKPPFTLDYNHEIELTTKSHPVESKHIDTDKRAVLPLSSIPGRHIYHVTGVRDGNYQVDASRNEVQVVHVVKPRPKASLGHAPIRIFRCAHQGPTTNVLEPSNGHSTTDKDASLMIDLQGEPPFSLTLKIKQDGLQPYELPINNITVASYALPLTRLAQTPGSLTVSLLRVADATGCPREYDAGLIDHQKTIQVTDVAKITSLSSSTVCVGDALVFSLQGVPPFFIKYTLGNKTLLEQESQPLFTISAKNPGNLVITEVCNRAEGSNQVERCCPVSLAHTVHDIPSVRIDGGHATIDDIQEGGSSLITFDFKGTPPFNITVRRTTKERIGSSPLRINFARTPPKRDESPKAQVHMTKG</sequence>
<dbReference type="STRING" id="286115.A0A507CW76"/>
<feature type="transmembrane region" description="Helical" evidence="3">
    <location>
        <begin position="1128"/>
        <end position="1147"/>
    </location>
</feature>
<comment type="caution">
    <text evidence="5">The sequence shown here is derived from an EMBL/GenBank/DDBJ whole genome shotgun (WGS) entry which is preliminary data.</text>
</comment>
<keyword evidence="3" id="KW-0812">Transmembrane</keyword>
<feature type="region of interest" description="Disordered" evidence="2">
    <location>
        <begin position="117"/>
        <end position="148"/>
    </location>
</feature>
<dbReference type="Pfam" id="PF22068">
    <property type="entry name" value="Androglobin_II"/>
    <property type="match status" value="1"/>
</dbReference>
<dbReference type="Pfam" id="PF00648">
    <property type="entry name" value="Peptidase_C2"/>
    <property type="match status" value="1"/>
</dbReference>
<feature type="region of interest" description="Disordered" evidence="2">
    <location>
        <begin position="815"/>
        <end position="864"/>
    </location>
</feature>
<organism evidence="5 6">
    <name type="scientific">Synchytrium endobioticum</name>
    <dbReference type="NCBI Taxonomy" id="286115"/>
    <lineage>
        <taxon>Eukaryota</taxon>
        <taxon>Fungi</taxon>
        <taxon>Fungi incertae sedis</taxon>
        <taxon>Chytridiomycota</taxon>
        <taxon>Chytridiomycota incertae sedis</taxon>
        <taxon>Chytridiomycetes</taxon>
        <taxon>Synchytriales</taxon>
        <taxon>Synchytriaceae</taxon>
        <taxon>Synchytrium</taxon>
    </lineage>
</organism>
<dbReference type="InterPro" id="IPR056542">
    <property type="entry name" value="Ig-like_POM152_1st"/>
</dbReference>
<dbReference type="VEuPathDB" id="FungiDB:SeMB42_g04747"/>
<dbReference type="PROSITE" id="PS50203">
    <property type="entry name" value="CALPAIN_CAT"/>
    <property type="match status" value="1"/>
</dbReference>
<dbReference type="InterPro" id="IPR056540">
    <property type="entry name" value="TMD_POM152"/>
</dbReference>
<feature type="transmembrane region" description="Helical" evidence="3">
    <location>
        <begin position="1102"/>
        <end position="1121"/>
    </location>
</feature>
<dbReference type="EMBL" id="QEAN01000201">
    <property type="protein sequence ID" value="TPX43378.1"/>
    <property type="molecule type" value="Genomic_DNA"/>
</dbReference>
<dbReference type="GO" id="GO:0006508">
    <property type="term" value="P:proteolysis"/>
    <property type="evidence" value="ECO:0007669"/>
    <property type="project" value="InterPro"/>
</dbReference>
<feature type="compositionally biased region" description="Polar residues" evidence="2">
    <location>
        <begin position="332"/>
        <end position="361"/>
    </location>
</feature>
<dbReference type="GO" id="GO:0070762">
    <property type="term" value="C:nuclear pore transmembrane ring"/>
    <property type="evidence" value="ECO:0007669"/>
    <property type="project" value="TreeGrafter"/>
</dbReference>
<dbReference type="GO" id="GO:0004198">
    <property type="term" value="F:calcium-dependent cysteine-type endopeptidase activity"/>
    <property type="evidence" value="ECO:0007669"/>
    <property type="project" value="InterPro"/>
</dbReference>
<protein>
    <recommendedName>
        <fullName evidence="4">Calpain catalytic domain-containing protein</fullName>
    </recommendedName>
</protein>
<evidence type="ECO:0000256" key="1">
    <source>
        <dbReference type="PROSITE-ProRule" id="PRU00239"/>
    </source>
</evidence>
<dbReference type="Pfam" id="PF22069">
    <property type="entry name" value="Androglobin_IV"/>
    <property type="match status" value="1"/>
</dbReference>
<dbReference type="InterPro" id="IPR056541">
    <property type="entry name" value="Ig-like_POM152"/>
</dbReference>
<feature type="region of interest" description="Disordered" evidence="2">
    <location>
        <begin position="322"/>
        <end position="362"/>
    </location>
</feature>
<feature type="region of interest" description="Disordered" evidence="2">
    <location>
        <begin position="1369"/>
        <end position="1388"/>
    </location>
</feature>
<dbReference type="Pfam" id="PF24527">
    <property type="entry name" value="Ig-like_Pom152_9"/>
    <property type="match status" value="1"/>
</dbReference>
<dbReference type="Pfam" id="PF24097">
    <property type="entry name" value="TMD_POM152"/>
    <property type="match status" value="1"/>
</dbReference>
<evidence type="ECO:0000313" key="5">
    <source>
        <dbReference type="EMBL" id="TPX43378.1"/>
    </source>
</evidence>
<keyword evidence="3" id="KW-0472">Membrane</keyword>
<dbReference type="InterPro" id="IPR054094">
    <property type="entry name" value="Androglobin_IV"/>
</dbReference>
<reference evidence="5 6" key="1">
    <citation type="journal article" date="2019" name="Sci. Rep.">
        <title>Comparative genomics of chytrid fungi reveal insights into the obligate biotrophic and pathogenic lifestyle of Synchytrium endobioticum.</title>
        <authorList>
            <person name="van de Vossenberg B.T.L.H."/>
            <person name="Warris S."/>
            <person name="Nguyen H.D.T."/>
            <person name="van Gent-Pelzer M.P.E."/>
            <person name="Joly D.L."/>
            <person name="van de Geest H.C."/>
            <person name="Bonants P.J.M."/>
            <person name="Smith D.S."/>
            <person name="Levesque C.A."/>
            <person name="van der Lee T.A.J."/>
        </authorList>
    </citation>
    <scope>NUCLEOTIDE SEQUENCE [LARGE SCALE GENOMIC DNA]</scope>
    <source>
        <strain evidence="5 6">MB42</strain>
    </source>
</reference>
<proteinExistence type="predicted"/>
<dbReference type="PANTHER" id="PTHR28206:SF1">
    <property type="entry name" value="NUCLEOPORIN POM152"/>
    <property type="match status" value="1"/>
</dbReference>
<gene>
    <name evidence="5" type="ORF">SeMB42_g04747</name>
</gene>
<dbReference type="Pfam" id="PF23664">
    <property type="entry name" value="Ig_Pom152"/>
    <property type="match status" value="1"/>
</dbReference>
<dbReference type="Pfam" id="PF24519">
    <property type="entry name" value="Ig-like_Pom152_1"/>
    <property type="match status" value="1"/>
</dbReference>
<dbReference type="InterPro" id="IPR037701">
    <property type="entry name" value="Pom152"/>
</dbReference>
<evidence type="ECO:0000256" key="3">
    <source>
        <dbReference type="SAM" id="Phobius"/>
    </source>
</evidence>
<dbReference type="SUPFAM" id="SSF54001">
    <property type="entry name" value="Cysteine proteinases"/>
    <property type="match status" value="1"/>
</dbReference>
<dbReference type="Proteomes" id="UP000317494">
    <property type="component" value="Unassembled WGS sequence"/>
</dbReference>
<comment type="caution">
    <text evidence="1">Lacks conserved residue(s) required for the propagation of feature annotation.</text>
</comment>
<dbReference type="InterPro" id="IPR001300">
    <property type="entry name" value="Peptidase_C2_calpain_cat"/>
</dbReference>
<accession>A0A507CW76</accession>
<feature type="region of interest" description="Disordered" evidence="2">
    <location>
        <begin position="2234"/>
        <end position="2256"/>
    </location>
</feature>
<dbReference type="InterPro" id="IPR056543">
    <property type="entry name" value="Ig-like_POM152_9th"/>
</dbReference>
<feature type="region of interest" description="Disordered" evidence="2">
    <location>
        <begin position="1254"/>
        <end position="1277"/>
    </location>
</feature>
<keyword evidence="3" id="KW-1133">Transmembrane helix</keyword>
<dbReference type="InterPro" id="IPR056544">
    <property type="entry name" value="Ig_POM152"/>
</dbReference>
<dbReference type="GO" id="GO:0006999">
    <property type="term" value="P:nuclear pore organization"/>
    <property type="evidence" value="ECO:0007669"/>
    <property type="project" value="TreeGrafter"/>
</dbReference>
<evidence type="ECO:0000259" key="4">
    <source>
        <dbReference type="PROSITE" id="PS50203"/>
    </source>
</evidence>
<dbReference type="InterPro" id="IPR038765">
    <property type="entry name" value="Papain-like_cys_pep_sf"/>
</dbReference>
<feature type="compositionally biased region" description="Polar residues" evidence="2">
    <location>
        <begin position="117"/>
        <end position="128"/>
    </location>
</feature>